<dbReference type="PANTHER" id="PTHR24072">
    <property type="entry name" value="RHO FAMILY GTPASE"/>
    <property type="match status" value="1"/>
</dbReference>
<evidence type="ECO:0000313" key="5">
    <source>
        <dbReference type="Proteomes" id="UP001212152"/>
    </source>
</evidence>
<dbReference type="SMART" id="SM00173">
    <property type="entry name" value="RAS"/>
    <property type="match status" value="1"/>
</dbReference>
<dbReference type="InterPro" id="IPR001806">
    <property type="entry name" value="Small_GTPase"/>
</dbReference>
<dbReference type="SMART" id="SM00175">
    <property type="entry name" value="RAB"/>
    <property type="match status" value="1"/>
</dbReference>
<feature type="compositionally biased region" description="Low complexity" evidence="3">
    <location>
        <begin position="229"/>
        <end position="242"/>
    </location>
</feature>
<reference evidence="4" key="1">
    <citation type="submission" date="2020-05" db="EMBL/GenBank/DDBJ databases">
        <title>Phylogenomic resolution of chytrid fungi.</title>
        <authorList>
            <person name="Stajich J.E."/>
            <person name="Amses K."/>
            <person name="Simmons R."/>
            <person name="Seto K."/>
            <person name="Myers J."/>
            <person name="Bonds A."/>
            <person name="Quandt C.A."/>
            <person name="Barry K."/>
            <person name="Liu P."/>
            <person name="Grigoriev I."/>
            <person name="Longcore J.E."/>
            <person name="James T.Y."/>
        </authorList>
    </citation>
    <scope>NUCLEOTIDE SEQUENCE</scope>
    <source>
        <strain evidence="4">JEL0379</strain>
    </source>
</reference>
<dbReference type="Pfam" id="PF00071">
    <property type="entry name" value="Ras"/>
    <property type="match status" value="1"/>
</dbReference>
<name>A0AAD5TGM3_9FUNG</name>
<dbReference type="PROSITE" id="PS51421">
    <property type="entry name" value="RAS"/>
    <property type="match status" value="1"/>
</dbReference>
<comment type="caution">
    <text evidence="4">The sequence shown here is derived from an EMBL/GenBank/DDBJ whole genome shotgun (WGS) entry which is preliminary data.</text>
</comment>
<evidence type="ECO:0000256" key="1">
    <source>
        <dbReference type="ARBA" id="ARBA00022741"/>
    </source>
</evidence>
<evidence type="ECO:0000256" key="2">
    <source>
        <dbReference type="ARBA" id="ARBA00023134"/>
    </source>
</evidence>
<dbReference type="SUPFAM" id="SSF52540">
    <property type="entry name" value="P-loop containing nucleoside triphosphate hydrolases"/>
    <property type="match status" value="1"/>
</dbReference>
<accession>A0AAD5TGM3</accession>
<proteinExistence type="predicted"/>
<sequence>MAGGKKVVIVGDERTGKTALCLVYCRAPFPTTHFTTVSDTYARSGCTLELADTAGSYEFDRLRPFSYDHADAFIIAFSVDDPLSLENVEEKWVPEVRYFSDKVPILLVALKTDLRSEEETVQRLSRESLRPVRFDEGETVAARIGAAKYIECSARDSINVDAVFDAARAILGAGDAQLMTPAAGGVSAAVGARQRRRSSLSIQTPSTAEALVAGGPQLDERMAGPSTPDSETSQPAPSSSESSDSDDDGHQSDSPASPSPPVLPRRTSMGGRSIATASIATANNVDDDAASRRKSLKSVRSAHSAASRRSTGPPSLIKQKSSSIIIAPPPAATPPLKAQEVKPPEPSAPQISQPAKPTKQRSGGCKCSVM</sequence>
<dbReference type="GO" id="GO:0003924">
    <property type="term" value="F:GTPase activity"/>
    <property type="evidence" value="ECO:0007669"/>
    <property type="project" value="InterPro"/>
</dbReference>
<dbReference type="CDD" id="cd00157">
    <property type="entry name" value="Rho"/>
    <property type="match status" value="1"/>
</dbReference>
<dbReference type="InterPro" id="IPR005225">
    <property type="entry name" value="Small_GTP-bd"/>
</dbReference>
<dbReference type="PRINTS" id="PR00449">
    <property type="entry name" value="RASTRNSFRMNG"/>
</dbReference>
<dbReference type="Proteomes" id="UP001212152">
    <property type="component" value="Unassembled WGS sequence"/>
</dbReference>
<protein>
    <submittedName>
        <fullName evidence="4">Uncharacterized protein</fullName>
    </submittedName>
</protein>
<keyword evidence="1" id="KW-0547">Nucleotide-binding</keyword>
<dbReference type="SMART" id="SM00174">
    <property type="entry name" value="RHO"/>
    <property type="match status" value="1"/>
</dbReference>
<organism evidence="4 5">
    <name type="scientific">Geranomyces variabilis</name>
    <dbReference type="NCBI Taxonomy" id="109894"/>
    <lineage>
        <taxon>Eukaryota</taxon>
        <taxon>Fungi</taxon>
        <taxon>Fungi incertae sedis</taxon>
        <taxon>Chytridiomycota</taxon>
        <taxon>Chytridiomycota incertae sedis</taxon>
        <taxon>Chytridiomycetes</taxon>
        <taxon>Spizellomycetales</taxon>
        <taxon>Powellomycetaceae</taxon>
        <taxon>Geranomyces</taxon>
    </lineage>
</organism>
<dbReference type="GO" id="GO:0005525">
    <property type="term" value="F:GTP binding"/>
    <property type="evidence" value="ECO:0007669"/>
    <property type="project" value="UniProtKB-KW"/>
</dbReference>
<dbReference type="NCBIfam" id="TIGR00231">
    <property type="entry name" value="small_GTP"/>
    <property type="match status" value="1"/>
</dbReference>
<dbReference type="InterPro" id="IPR027417">
    <property type="entry name" value="P-loop_NTPase"/>
</dbReference>
<evidence type="ECO:0000313" key="4">
    <source>
        <dbReference type="EMBL" id="KAJ3167270.1"/>
    </source>
</evidence>
<dbReference type="Gene3D" id="3.40.50.300">
    <property type="entry name" value="P-loop containing nucleotide triphosphate hydrolases"/>
    <property type="match status" value="1"/>
</dbReference>
<keyword evidence="5" id="KW-1185">Reference proteome</keyword>
<dbReference type="EMBL" id="JADGJQ010000143">
    <property type="protein sequence ID" value="KAJ3167270.1"/>
    <property type="molecule type" value="Genomic_DNA"/>
</dbReference>
<dbReference type="PROSITE" id="PS51420">
    <property type="entry name" value="RHO"/>
    <property type="match status" value="1"/>
</dbReference>
<feature type="region of interest" description="Disordered" evidence="3">
    <location>
        <begin position="218"/>
        <end position="370"/>
    </location>
</feature>
<feature type="compositionally biased region" description="Low complexity" evidence="3">
    <location>
        <begin position="298"/>
        <end position="326"/>
    </location>
</feature>
<dbReference type="GO" id="GO:0007264">
    <property type="term" value="P:small GTPase-mediated signal transduction"/>
    <property type="evidence" value="ECO:0007669"/>
    <property type="project" value="InterPro"/>
</dbReference>
<dbReference type="InterPro" id="IPR003578">
    <property type="entry name" value="Small_GTPase_Rho"/>
</dbReference>
<dbReference type="AlphaFoldDB" id="A0AAD5TGM3"/>
<dbReference type="PROSITE" id="PS51419">
    <property type="entry name" value="RAB"/>
    <property type="match status" value="1"/>
</dbReference>
<keyword evidence="2" id="KW-0342">GTP-binding</keyword>
<gene>
    <name evidence="4" type="ORF">HDU87_001698</name>
</gene>
<evidence type="ECO:0000256" key="3">
    <source>
        <dbReference type="SAM" id="MobiDB-lite"/>
    </source>
</evidence>
<feature type="compositionally biased region" description="Polar residues" evidence="3">
    <location>
        <begin position="275"/>
        <end position="284"/>
    </location>
</feature>